<reference evidence="6" key="1">
    <citation type="journal article" date="2017" name="bioRxiv">
        <title>Comparative analysis of the genomes of Stylophora pistillata and Acropora digitifera provides evidence for extensive differences between species of corals.</title>
        <authorList>
            <person name="Voolstra C.R."/>
            <person name="Li Y."/>
            <person name="Liew Y.J."/>
            <person name="Baumgarten S."/>
            <person name="Zoccola D."/>
            <person name="Flot J.-F."/>
            <person name="Tambutte S."/>
            <person name="Allemand D."/>
            <person name="Aranda M."/>
        </authorList>
    </citation>
    <scope>NUCLEOTIDE SEQUENCE [LARGE SCALE GENOMIC DNA]</scope>
</reference>
<gene>
    <name evidence="5" type="primary">WDR1</name>
    <name evidence="5" type="ORF">AWC38_SpisGene6067</name>
</gene>
<evidence type="ECO:0000256" key="3">
    <source>
        <dbReference type="ARBA" id="ARBA00038366"/>
    </source>
</evidence>
<dbReference type="OrthoDB" id="2306at2759"/>
<dbReference type="GO" id="GO:0030864">
    <property type="term" value="C:cortical actin cytoskeleton"/>
    <property type="evidence" value="ECO:0007669"/>
    <property type="project" value="TreeGrafter"/>
</dbReference>
<dbReference type="GO" id="GO:0030042">
    <property type="term" value="P:actin filament depolymerization"/>
    <property type="evidence" value="ECO:0007669"/>
    <property type="project" value="TreeGrafter"/>
</dbReference>
<evidence type="ECO:0000256" key="1">
    <source>
        <dbReference type="ARBA" id="ARBA00022574"/>
    </source>
</evidence>
<dbReference type="InterPro" id="IPR015943">
    <property type="entry name" value="WD40/YVTN_repeat-like_dom_sf"/>
</dbReference>
<comment type="caution">
    <text evidence="5">The sequence shown here is derived from an EMBL/GenBank/DDBJ whole genome shotgun (WGS) entry which is preliminary data.</text>
</comment>
<dbReference type="InterPro" id="IPR036322">
    <property type="entry name" value="WD40_repeat_dom_sf"/>
</dbReference>
<feature type="repeat" description="WD" evidence="4">
    <location>
        <begin position="13"/>
        <end position="54"/>
    </location>
</feature>
<organism evidence="5 6">
    <name type="scientific">Stylophora pistillata</name>
    <name type="common">Smooth cauliflower coral</name>
    <dbReference type="NCBI Taxonomy" id="50429"/>
    <lineage>
        <taxon>Eukaryota</taxon>
        <taxon>Metazoa</taxon>
        <taxon>Cnidaria</taxon>
        <taxon>Anthozoa</taxon>
        <taxon>Hexacorallia</taxon>
        <taxon>Scleractinia</taxon>
        <taxon>Astrocoeniina</taxon>
        <taxon>Pocilloporidae</taxon>
        <taxon>Stylophora</taxon>
    </lineage>
</organism>
<dbReference type="SUPFAM" id="SSF50978">
    <property type="entry name" value="WD40 repeat-like"/>
    <property type="match status" value="1"/>
</dbReference>
<dbReference type="Proteomes" id="UP000225706">
    <property type="component" value="Unassembled WGS sequence"/>
</dbReference>
<dbReference type="InterPro" id="IPR001680">
    <property type="entry name" value="WD40_rpt"/>
</dbReference>
<keyword evidence="1 4" id="KW-0853">WD repeat</keyword>
<dbReference type="GO" id="GO:0051015">
    <property type="term" value="F:actin filament binding"/>
    <property type="evidence" value="ECO:0007669"/>
    <property type="project" value="TreeGrafter"/>
</dbReference>
<evidence type="ECO:0000313" key="6">
    <source>
        <dbReference type="Proteomes" id="UP000225706"/>
    </source>
</evidence>
<feature type="repeat" description="WD" evidence="4">
    <location>
        <begin position="189"/>
        <end position="230"/>
    </location>
</feature>
<dbReference type="STRING" id="50429.A0A2B4SL11"/>
<dbReference type="GO" id="GO:0040011">
    <property type="term" value="P:locomotion"/>
    <property type="evidence" value="ECO:0007669"/>
    <property type="project" value="TreeGrafter"/>
</dbReference>
<dbReference type="PROSITE" id="PS50082">
    <property type="entry name" value="WD_REPEATS_2"/>
    <property type="match status" value="3"/>
</dbReference>
<dbReference type="PROSITE" id="PS50294">
    <property type="entry name" value="WD_REPEATS_REGION"/>
    <property type="match status" value="2"/>
</dbReference>
<dbReference type="SMART" id="SM00320">
    <property type="entry name" value="WD40"/>
    <property type="match status" value="5"/>
</dbReference>
<protein>
    <submittedName>
        <fullName evidence="5">WD repeat-containing protein 1</fullName>
    </submittedName>
</protein>
<dbReference type="EMBL" id="LSMT01000069">
    <property type="protein sequence ID" value="PFX29217.1"/>
    <property type="molecule type" value="Genomic_DNA"/>
</dbReference>
<accession>A0A2B4SL11</accession>
<feature type="non-terminal residue" evidence="5">
    <location>
        <position position="276"/>
    </location>
</feature>
<keyword evidence="2" id="KW-0677">Repeat</keyword>
<dbReference type="PANTHER" id="PTHR19856">
    <property type="entry name" value="WD-REPEATCONTAINING PROTEIN WDR1"/>
    <property type="match status" value="1"/>
</dbReference>
<name>A0A2B4SL11_STYPI</name>
<evidence type="ECO:0000256" key="2">
    <source>
        <dbReference type="ARBA" id="ARBA00022737"/>
    </source>
</evidence>
<dbReference type="PROSITE" id="PS00678">
    <property type="entry name" value="WD_REPEATS_1"/>
    <property type="match status" value="1"/>
</dbReference>
<keyword evidence="6" id="KW-1185">Reference proteome</keyword>
<dbReference type="AlphaFoldDB" id="A0A2B4SL11"/>
<dbReference type="PANTHER" id="PTHR19856:SF0">
    <property type="entry name" value="WD REPEAT-CONTAINING PROTEIN 1"/>
    <property type="match status" value="1"/>
</dbReference>
<evidence type="ECO:0000256" key="4">
    <source>
        <dbReference type="PROSITE-ProRule" id="PRU00221"/>
    </source>
</evidence>
<dbReference type="Gene3D" id="2.130.10.10">
    <property type="entry name" value="YVTN repeat-like/Quinoprotein amine dehydrogenase"/>
    <property type="match status" value="1"/>
</dbReference>
<proteinExistence type="inferred from homology"/>
<dbReference type="InterPro" id="IPR019775">
    <property type="entry name" value="WD40_repeat_CS"/>
</dbReference>
<feature type="repeat" description="WD" evidence="4">
    <location>
        <begin position="144"/>
        <end position="185"/>
    </location>
</feature>
<evidence type="ECO:0000313" key="5">
    <source>
        <dbReference type="EMBL" id="PFX29217.1"/>
    </source>
</evidence>
<comment type="similarity">
    <text evidence="3">Belongs to the WD repeat AIP1 family.</text>
</comment>
<dbReference type="FunFam" id="2.130.10.10:FF:000102">
    <property type="entry name" value="Actin-interacting protein 1"/>
    <property type="match status" value="1"/>
</dbReference>
<sequence length="276" mass="30309">MVLRLNPDNADIYTQHAKDTTVAVYAPSGFYIASGDVSGKLRIWDTTQAEHILKYEYQPLSGAIKDIAWSEESKRIVVVRTGREKFGKLFLWDSGSSVGQITGHSKDINAVDYKPTRPFRICTASEDSDVGFYEGPPFKYHHANKSHTNFVNCVKYSPNGEHFVSGGADGMIFLYNGKTGEEICALGGGKAHKGGVYGISWSPDSKFVLSASADKTAKIWDIAANSASMEFTFGTDLEHQQLGCLWQGEYLLTVALSGNICYLDKNNPSSPSRIIK</sequence>
<dbReference type="Pfam" id="PF00400">
    <property type="entry name" value="WD40"/>
    <property type="match status" value="4"/>
</dbReference>